<feature type="compositionally biased region" description="Pro residues" evidence="1">
    <location>
        <begin position="742"/>
        <end position="751"/>
    </location>
</feature>
<organism evidence="2 3">
    <name type="scientific">Paraglomus occultum</name>
    <dbReference type="NCBI Taxonomy" id="144539"/>
    <lineage>
        <taxon>Eukaryota</taxon>
        <taxon>Fungi</taxon>
        <taxon>Fungi incertae sedis</taxon>
        <taxon>Mucoromycota</taxon>
        <taxon>Glomeromycotina</taxon>
        <taxon>Glomeromycetes</taxon>
        <taxon>Paraglomerales</taxon>
        <taxon>Paraglomeraceae</taxon>
        <taxon>Paraglomus</taxon>
    </lineage>
</organism>
<evidence type="ECO:0000256" key="1">
    <source>
        <dbReference type="SAM" id="MobiDB-lite"/>
    </source>
</evidence>
<name>A0A9N9A5S2_9GLOM</name>
<dbReference type="OrthoDB" id="5341823at2759"/>
<feature type="region of interest" description="Disordered" evidence="1">
    <location>
        <begin position="655"/>
        <end position="704"/>
    </location>
</feature>
<protein>
    <submittedName>
        <fullName evidence="2">10347_t:CDS:1</fullName>
    </submittedName>
</protein>
<dbReference type="Proteomes" id="UP000789572">
    <property type="component" value="Unassembled WGS sequence"/>
</dbReference>
<evidence type="ECO:0000313" key="3">
    <source>
        <dbReference type="Proteomes" id="UP000789572"/>
    </source>
</evidence>
<accession>A0A9N9A5S2</accession>
<feature type="compositionally biased region" description="Polar residues" evidence="1">
    <location>
        <begin position="371"/>
        <end position="398"/>
    </location>
</feature>
<feature type="compositionally biased region" description="Polar residues" evidence="1">
    <location>
        <begin position="447"/>
        <end position="496"/>
    </location>
</feature>
<gene>
    <name evidence="2" type="ORF">POCULU_LOCUS3405</name>
</gene>
<keyword evidence="3" id="KW-1185">Reference proteome</keyword>
<feature type="region of interest" description="Disordered" evidence="1">
    <location>
        <begin position="731"/>
        <end position="756"/>
    </location>
</feature>
<evidence type="ECO:0000313" key="2">
    <source>
        <dbReference type="EMBL" id="CAG8517673.1"/>
    </source>
</evidence>
<proteinExistence type="predicted"/>
<feature type="compositionally biased region" description="Polar residues" evidence="1">
    <location>
        <begin position="406"/>
        <end position="416"/>
    </location>
</feature>
<feature type="compositionally biased region" description="Low complexity" evidence="1">
    <location>
        <begin position="826"/>
        <end position="850"/>
    </location>
</feature>
<comment type="caution">
    <text evidence="2">The sequence shown here is derived from an EMBL/GenBank/DDBJ whole genome shotgun (WGS) entry which is preliminary data.</text>
</comment>
<feature type="compositionally biased region" description="Pro residues" evidence="1">
    <location>
        <begin position="684"/>
        <end position="696"/>
    </location>
</feature>
<feature type="region of interest" description="Disordered" evidence="1">
    <location>
        <begin position="447"/>
        <end position="504"/>
    </location>
</feature>
<feature type="region of interest" description="Disordered" evidence="1">
    <location>
        <begin position="776"/>
        <end position="797"/>
    </location>
</feature>
<dbReference type="AlphaFoldDB" id="A0A9N9A5S2"/>
<feature type="compositionally biased region" description="Basic and acidic residues" evidence="1">
    <location>
        <begin position="776"/>
        <end position="790"/>
    </location>
</feature>
<sequence length="970" mass="109367">MNWSQSFLRTGLTIISLQTCDTTGPLLTFLRLRDVKSWLAKDLQLILEVEPPEDVSFAIIKYERDVKRVELKTDYEGISTPTRIKFTLKVKNEKVEFDEEQITFWTDSHERANNQTKQKLEFFSTPHKLILTPHKFNVISPKVILAIVKAKISRDIRVSTFNIPTYTSALHFFGQIPPVPVIVSTAFKLVGYVFGIVSILIGDPVSKKAGALATDLIQYVDAMNMMESSEGPLQQARKHTLDDSEKLSNTGVNILLTSLLELVSAKRLKSEVPSLSSVGEYMRIFELITYYVESARHLAAGSDGLKSTESKRFCDNIQYTFDNTPGMVETTSTEVNLPSIQPPQQAADTLTEQQPPNQLQDQIDIQRSDDPSLSNLQTNNPQPQVPLSDNQVESQQSELPLDEKLSSSTIRPQDDSLTIIQTEGQPLAQELRLPQPSPRHIGLQESVEQSVAGQAADSATNSSNSIQNETAKSSQATQPIAVTGQGNVSSQSTDQMPQKKLISSKKSNQPIHILLVECGKEYITGYLTKKSEEDTTVLFSDRKKLHADFKLYCNEIILKSARDRIINELDEKGKEALDVRMASDACINRLFTMKAKLEDSATIYKCIADAMDEVKAKYPEVSDNNWSALINNGIISPEMAMILRIWIQCNKKEPAIPPVHGGHSEQPRSRGRGHMRGGYWLPRGGPPRYSPYPQGPPRRREWPVRDERDFRDRRVDGDHFRDRRDEYARREFDRRPDFRGGPLPPPPPPLPFGRDRPPMVWRDDVYHRYDDRRRDVYDRRPDERHGRDLRGPPMPPMPVPIPVGPPIKATPAIYESPPMPPASQLQQTQQTAYDYQQYSSDQQQYSTDTSGYQQDYSTQTYPGYYPQYPPDGQLNGQSTSNYQYTNANNNGWDAQGNPVQPIPIQLTSFSWNQPGRHGAIPLPTDFMSGPSNAPRLSMPEPHDVLGVIKGVIIRDAQGNIGLSQYTFTTM</sequence>
<reference evidence="2" key="1">
    <citation type="submission" date="2021-06" db="EMBL/GenBank/DDBJ databases">
        <authorList>
            <person name="Kallberg Y."/>
            <person name="Tangrot J."/>
            <person name="Rosling A."/>
        </authorList>
    </citation>
    <scope>NUCLEOTIDE SEQUENCE</scope>
    <source>
        <strain evidence="2">IA702</strain>
    </source>
</reference>
<feature type="region of interest" description="Disordered" evidence="1">
    <location>
        <begin position="814"/>
        <end position="853"/>
    </location>
</feature>
<dbReference type="EMBL" id="CAJVPJ010000374">
    <property type="protein sequence ID" value="CAG8517673.1"/>
    <property type="molecule type" value="Genomic_DNA"/>
</dbReference>
<feature type="region of interest" description="Disordered" evidence="1">
    <location>
        <begin position="368"/>
        <end position="416"/>
    </location>
</feature>